<evidence type="ECO:0000313" key="3">
    <source>
        <dbReference type="EMBL" id="KAJ8924960.1"/>
    </source>
</evidence>
<evidence type="ECO:0000313" key="4">
    <source>
        <dbReference type="Proteomes" id="UP001159042"/>
    </source>
</evidence>
<protein>
    <submittedName>
        <fullName evidence="3">Uncharacterized protein</fullName>
    </submittedName>
</protein>
<sequence>MLNVVCLLISLLDKIFQDPGEYVPKSFYLIDENGQESEPVQIVRYRRDIPLLRVRRGGGGGSQASSSAQSSASAGGGGYGGGYGGGSGAGGAPVHFEGENQNNKRQGCYRNFIPNFDQLASLARNIPTGGGGGAGATSFASASSSSSAGGGSGGGYGNAGHAGGLGAGHPVGYNGPILFSRVGEAEGSGGHVSAAAQGNRGAFSSSSVSSDGSKVKYSTQSGKY</sequence>
<name>A0AAV8WFN4_9CUCU</name>
<keyword evidence="2" id="KW-0732">Signal</keyword>
<dbReference type="AlphaFoldDB" id="A0AAV8WFN4"/>
<dbReference type="EMBL" id="JANEYG010000002">
    <property type="protein sequence ID" value="KAJ8924960.1"/>
    <property type="molecule type" value="Genomic_DNA"/>
</dbReference>
<dbReference type="Proteomes" id="UP001159042">
    <property type="component" value="Unassembled WGS sequence"/>
</dbReference>
<keyword evidence="4" id="KW-1185">Reference proteome</keyword>
<feature type="signal peptide" evidence="2">
    <location>
        <begin position="1"/>
        <end position="17"/>
    </location>
</feature>
<organism evidence="3 4">
    <name type="scientific">Exocentrus adspersus</name>
    <dbReference type="NCBI Taxonomy" id="1586481"/>
    <lineage>
        <taxon>Eukaryota</taxon>
        <taxon>Metazoa</taxon>
        <taxon>Ecdysozoa</taxon>
        <taxon>Arthropoda</taxon>
        <taxon>Hexapoda</taxon>
        <taxon>Insecta</taxon>
        <taxon>Pterygota</taxon>
        <taxon>Neoptera</taxon>
        <taxon>Endopterygota</taxon>
        <taxon>Coleoptera</taxon>
        <taxon>Polyphaga</taxon>
        <taxon>Cucujiformia</taxon>
        <taxon>Chrysomeloidea</taxon>
        <taxon>Cerambycidae</taxon>
        <taxon>Lamiinae</taxon>
        <taxon>Acanthocinini</taxon>
        <taxon>Exocentrus</taxon>
    </lineage>
</organism>
<feature type="chain" id="PRO_5043496748" evidence="2">
    <location>
        <begin position="18"/>
        <end position="224"/>
    </location>
</feature>
<feature type="compositionally biased region" description="Low complexity" evidence="1">
    <location>
        <begin position="63"/>
        <end position="73"/>
    </location>
</feature>
<feature type="region of interest" description="Disordered" evidence="1">
    <location>
        <begin position="130"/>
        <end position="153"/>
    </location>
</feature>
<feature type="compositionally biased region" description="Low complexity" evidence="1">
    <location>
        <begin position="204"/>
        <end position="218"/>
    </location>
</feature>
<comment type="caution">
    <text evidence="3">The sequence shown here is derived from an EMBL/GenBank/DDBJ whole genome shotgun (WGS) entry which is preliminary data.</text>
</comment>
<feature type="region of interest" description="Disordered" evidence="1">
    <location>
        <begin position="184"/>
        <end position="224"/>
    </location>
</feature>
<feature type="compositionally biased region" description="Low complexity" evidence="1">
    <location>
        <begin position="136"/>
        <end position="147"/>
    </location>
</feature>
<accession>A0AAV8WFN4</accession>
<evidence type="ECO:0000256" key="2">
    <source>
        <dbReference type="SAM" id="SignalP"/>
    </source>
</evidence>
<feature type="region of interest" description="Disordered" evidence="1">
    <location>
        <begin position="56"/>
        <end position="75"/>
    </location>
</feature>
<evidence type="ECO:0000256" key="1">
    <source>
        <dbReference type="SAM" id="MobiDB-lite"/>
    </source>
</evidence>
<reference evidence="3 4" key="1">
    <citation type="journal article" date="2023" name="Insect Mol. Biol.">
        <title>Genome sequencing provides insights into the evolution of gene families encoding plant cell wall-degrading enzymes in longhorned beetles.</title>
        <authorList>
            <person name="Shin N.R."/>
            <person name="Okamura Y."/>
            <person name="Kirsch R."/>
            <person name="Pauchet Y."/>
        </authorList>
    </citation>
    <scope>NUCLEOTIDE SEQUENCE [LARGE SCALE GENOMIC DNA]</scope>
    <source>
        <strain evidence="3">EAD_L_NR</strain>
    </source>
</reference>
<proteinExistence type="predicted"/>
<gene>
    <name evidence="3" type="ORF">NQ315_001125</name>
</gene>